<evidence type="ECO:0000313" key="3">
    <source>
        <dbReference type="Proteomes" id="UP000033188"/>
    </source>
</evidence>
<name>A0A061D9B1_BABBI</name>
<accession>A0A061D9B1</accession>
<dbReference type="RefSeq" id="XP_012769462.1">
    <property type="nucleotide sequence ID" value="XM_012914008.1"/>
</dbReference>
<proteinExistence type="predicted"/>
<dbReference type="VEuPathDB" id="PiroplasmaDB:BBBOND_0311790"/>
<dbReference type="Proteomes" id="UP000033188">
    <property type="component" value="Chromosome 3"/>
</dbReference>
<sequence length="182" mass="21114">MSATQAVHFAGEAIADLVEGPNAKDAHDANGEEDDEENEDDDIRDGGDSNEIIYHWIEPKKRKQSVHREHGYCSRQEICLSFYLYNMGTDIYIWNYYTFYIGSHIPKERNRNCGSHFCALRRLLPHSKHFFCAIFYSTYRTMNLLPQPGTLTVSHRRHCSSQMNAIQITADYITTMKLSQLR</sequence>
<keyword evidence="3" id="KW-1185">Reference proteome</keyword>
<evidence type="ECO:0000313" key="2">
    <source>
        <dbReference type="EMBL" id="CDR97276.1"/>
    </source>
</evidence>
<dbReference type="KEGG" id="bbig:BBBOND_0311790"/>
<gene>
    <name evidence="2" type="ORF">BBBOND_0311790</name>
</gene>
<dbReference type="GeneID" id="24565817"/>
<dbReference type="AlphaFoldDB" id="A0A061D9B1"/>
<reference evidence="3" key="1">
    <citation type="journal article" date="2014" name="Nucleic Acids Res.">
        <title>The evolutionary dynamics of variant antigen genes in Babesia reveal a history of genomic innovation underlying host-parasite interaction.</title>
        <authorList>
            <person name="Jackson A.P."/>
            <person name="Otto T.D."/>
            <person name="Darby A."/>
            <person name="Ramaprasad A."/>
            <person name="Xia D."/>
            <person name="Echaide I.E."/>
            <person name="Farber M."/>
            <person name="Gahlot S."/>
            <person name="Gamble J."/>
            <person name="Gupta D."/>
            <person name="Gupta Y."/>
            <person name="Jackson L."/>
            <person name="Malandrin L."/>
            <person name="Malas T.B."/>
            <person name="Moussa E."/>
            <person name="Nair M."/>
            <person name="Reid A.J."/>
            <person name="Sanders M."/>
            <person name="Sharma J."/>
            <person name="Tracey A."/>
            <person name="Quail M.A."/>
            <person name="Weir W."/>
            <person name="Wastling J.M."/>
            <person name="Hall N."/>
            <person name="Willadsen P."/>
            <person name="Lingelbach K."/>
            <person name="Shiels B."/>
            <person name="Tait A."/>
            <person name="Berriman M."/>
            <person name="Allred D.R."/>
            <person name="Pain A."/>
        </authorList>
    </citation>
    <scope>NUCLEOTIDE SEQUENCE [LARGE SCALE GENOMIC DNA]</scope>
    <source>
        <strain evidence="3">Bond</strain>
    </source>
</reference>
<feature type="region of interest" description="Disordered" evidence="1">
    <location>
        <begin position="13"/>
        <end position="48"/>
    </location>
</feature>
<evidence type="ECO:0000256" key="1">
    <source>
        <dbReference type="SAM" id="MobiDB-lite"/>
    </source>
</evidence>
<dbReference type="EMBL" id="LK391709">
    <property type="protein sequence ID" value="CDR97276.1"/>
    <property type="molecule type" value="Genomic_DNA"/>
</dbReference>
<organism evidence="2 3">
    <name type="scientific">Babesia bigemina</name>
    <dbReference type="NCBI Taxonomy" id="5866"/>
    <lineage>
        <taxon>Eukaryota</taxon>
        <taxon>Sar</taxon>
        <taxon>Alveolata</taxon>
        <taxon>Apicomplexa</taxon>
        <taxon>Aconoidasida</taxon>
        <taxon>Piroplasmida</taxon>
        <taxon>Babesiidae</taxon>
        <taxon>Babesia</taxon>
    </lineage>
</organism>
<feature type="compositionally biased region" description="Acidic residues" evidence="1">
    <location>
        <begin position="31"/>
        <end position="43"/>
    </location>
</feature>
<protein>
    <submittedName>
        <fullName evidence="2">Uncharacterized protein</fullName>
    </submittedName>
</protein>